<sequence>MSVEEIIESVGREVRVQLHRLDGHIDACNVPNDFTADVRRLADQAIERAYAMGQADAARDGTTRTALLTIEGEWRDVAKHARLYGERITAEQIAEAFHAAAQRYTIASDEPRYQFDEHSVAALSFFGDATDDTTQTVTTGDDTTRAD</sequence>
<proteinExistence type="predicted"/>
<evidence type="ECO:0000313" key="2">
    <source>
        <dbReference type="Proteomes" id="UP000177876"/>
    </source>
</evidence>
<comment type="caution">
    <text evidence="1">The sequence shown here is derived from an EMBL/GenBank/DDBJ whole genome shotgun (WGS) entry which is preliminary data.</text>
</comment>
<dbReference type="Proteomes" id="UP000177876">
    <property type="component" value="Unassembled WGS sequence"/>
</dbReference>
<dbReference type="EMBL" id="MELK01000051">
    <property type="protein sequence ID" value="OFW55831.1"/>
    <property type="molecule type" value="Genomic_DNA"/>
</dbReference>
<dbReference type="STRING" id="1797197.A2Y75_05290"/>
<reference evidence="1 2" key="1">
    <citation type="journal article" date="2016" name="Nat. Commun.">
        <title>Thousands of microbial genomes shed light on interconnected biogeochemical processes in an aquifer system.</title>
        <authorList>
            <person name="Anantharaman K."/>
            <person name="Brown C.T."/>
            <person name="Hug L.A."/>
            <person name="Sharon I."/>
            <person name="Castelle C.J."/>
            <person name="Probst A.J."/>
            <person name="Thomas B.C."/>
            <person name="Singh A."/>
            <person name="Wilkins M.J."/>
            <person name="Karaoz U."/>
            <person name="Brodie E.L."/>
            <person name="Williams K.H."/>
            <person name="Hubbard S.S."/>
            <person name="Banfield J.F."/>
        </authorList>
    </citation>
    <scope>NUCLEOTIDE SEQUENCE [LARGE SCALE GENOMIC DNA]</scope>
</reference>
<evidence type="ECO:0000313" key="1">
    <source>
        <dbReference type="EMBL" id="OFW55831.1"/>
    </source>
</evidence>
<protein>
    <submittedName>
        <fullName evidence="1">Uncharacterized protein</fullName>
    </submittedName>
</protein>
<organism evidence="1 2">
    <name type="scientific">Candidatus Solincola sediminis</name>
    <dbReference type="NCBI Taxonomy" id="1797199"/>
    <lineage>
        <taxon>Bacteria</taxon>
        <taxon>Bacillati</taxon>
        <taxon>Actinomycetota</taxon>
        <taxon>Candidatus Geothermincolia</taxon>
        <taxon>Candidatus Geothermincolales</taxon>
        <taxon>Candidatus Geothermincolaceae</taxon>
        <taxon>Candidatus Solincola</taxon>
    </lineage>
</organism>
<dbReference type="AlphaFoldDB" id="A0A1F2WG80"/>
<name>A0A1F2WG80_9ACTN</name>
<gene>
    <name evidence="1" type="ORF">A2Y75_05290</name>
</gene>
<accession>A0A1F2WG80</accession>